<dbReference type="GO" id="GO:0005664">
    <property type="term" value="C:nuclear origin of replication recognition complex"/>
    <property type="evidence" value="ECO:0007669"/>
    <property type="project" value="TreeGrafter"/>
</dbReference>
<dbReference type="Pfam" id="PF17872">
    <property type="entry name" value="AAA_lid_10"/>
    <property type="match status" value="1"/>
</dbReference>
<sequence length="566" mass="62905">MDDLFLIDDSGEDAVFVGNGSGGVLAKLPDGGESNVGVGDHVLLRADKGLPPSVAVVMKIEEKLGVKKHDPEMSDMYVTVKWYYHLHDLRSRVVDLVVPAKGEVFETDEAEVFVADVILGKCRVLSFADFLKKDNKDPDLYFFCRYHYDRQNWELTPSAIDFSIKLRERKKSGRGRGKDRPSDEWNPLDYDGLDVDEDHNEDSDSSPVRKRRRRNAYQFTLPSVKPNKLLGREDESEKVRAFVLTALREGESGSRCLYISGVPGTGKTATVMGVLNELNEQHRSDMRVAEINGMAMLDAHSVYSMVHAAIGGRRGLAPIHDASSLDRTFSRGRKGRPLAILVLDEMDTLVSRKQKVLYDLFEWTTKENSRMAIIGIANTMDLPERVLPRIASRLGLNRIIFAPYTSAQITTILKESLLPTIFSDGETNLFEDQALDLCSRKTAAVSGDLRRALEMCKLAATLAKGQKVDLHHVAEASVKMSSSPMHQFLKNNSADEKAVMNTAATIVRDYSSEVLIERLLSGVKVDHGVKYSEARQAMLSLISMNILSRTAPTTVALNISLEDALS</sequence>
<dbReference type="GO" id="GO:0003688">
    <property type="term" value="F:DNA replication origin binding"/>
    <property type="evidence" value="ECO:0007669"/>
    <property type="project" value="TreeGrafter"/>
</dbReference>
<dbReference type="PANTHER" id="PTHR10763">
    <property type="entry name" value="CELL DIVISION CONTROL PROTEIN 6-RELATED"/>
    <property type="match status" value="1"/>
</dbReference>
<dbReference type="PANTHER" id="PTHR10763:SF23">
    <property type="entry name" value="ORIGIN RECOGNITION COMPLEX SUBUNIT 1"/>
    <property type="match status" value="1"/>
</dbReference>
<comment type="similarity">
    <text evidence="2 6">Belongs to the ORC1 family.</text>
</comment>
<feature type="compositionally biased region" description="Acidic residues" evidence="7">
    <location>
        <begin position="191"/>
        <end position="204"/>
    </location>
</feature>
<keyword evidence="4 6" id="KW-0238">DNA-binding</keyword>
<gene>
    <name evidence="9" type="ORF">NDN08_006798</name>
</gene>
<dbReference type="InterPro" id="IPR041083">
    <property type="entry name" value="AAA_lid_10"/>
</dbReference>
<organism evidence="9 10">
    <name type="scientific">Rhodosorus marinus</name>
    <dbReference type="NCBI Taxonomy" id="101924"/>
    <lineage>
        <taxon>Eukaryota</taxon>
        <taxon>Rhodophyta</taxon>
        <taxon>Stylonematophyceae</taxon>
        <taxon>Stylonematales</taxon>
        <taxon>Stylonemataceae</taxon>
        <taxon>Rhodosorus</taxon>
    </lineage>
</organism>
<comment type="function">
    <text evidence="6">Component of the origin recognition complex (ORC) that binds origins of replication. DNA-binding is ATP-dependent, however specific DNA sequences that define origins of replication have not been identified so far. ORC is required to assemble the pre-replication complex necessary to initiate DNA replication.</text>
</comment>
<keyword evidence="3 6" id="KW-0235">DNA replication</keyword>
<evidence type="ECO:0000259" key="8">
    <source>
        <dbReference type="PROSITE" id="PS51038"/>
    </source>
</evidence>
<dbReference type="GO" id="GO:0005524">
    <property type="term" value="F:ATP binding"/>
    <property type="evidence" value="ECO:0007669"/>
    <property type="project" value="UniProtKB-KW"/>
</dbReference>
<dbReference type="GO" id="GO:0033314">
    <property type="term" value="P:mitotic DNA replication checkpoint signaling"/>
    <property type="evidence" value="ECO:0007669"/>
    <property type="project" value="TreeGrafter"/>
</dbReference>
<name>A0AAV8UMT0_9RHOD</name>
<comment type="caution">
    <text evidence="9">The sequence shown here is derived from an EMBL/GenBank/DDBJ whole genome shotgun (WGS) entry which is preliminary data.</text>
</comment>
<reference evidence="9 10" key="1">
    <citation type="journal article" date="2023" name="Nat. Commun.">
        <title>Origin of minicircular mitochondrial genomes in red algae.</title>
        <authorList>
            <person name="Lee Y."/>
            <person name="Cho C.H."/>
            <person name="Lee Y.M."/>
            <person name="Park S.I."/>
            <person name="Yang J.H."/>
            <person name="West J.A."/>
            <person name="Bhattacharya D."/>
            <person name="Yoon H.S."/>
        </authorList>
    </citation>
    <scope>NUCLEOTIDE SEQUENCE [LARGE SCALE GENOMIC DNA]</scope>
    <source>
        <strain evidence="9 10">CCMP1338</strain>
        <tissue evidence="9">Whole cell</tissue>
    </source>
</reference>
<protein>
    <recommendedName>
        <fullName evidence="6">Origin recognition complex subunit 1</fullName>
    </recommendedName>
</protein>
<dbReference type="AlphaFoldDB" id="A0AAV8UMT0"/>
<dbReference type="InterPro" id="IPR027417">
    <property type="entry name" value="P-loop_NTPase"/>
</dbReference>
<dbReference type="InterPro" id="IPR003593">
    <property type="entry name" value="AAA+_ATPase"/>
</dbReference>
<proteinExistence type="inferred from homology"/>
<evidence type="ECO:0000256" key="6">
    <source>
        <dbReference type="RuleBase" id="RU365058"/>
    </source>
</evidence>
<feature type="domain" description="BAH" evidence="8">
    <location>
        <begin position="34"/>
        <end position="159"/>
    </location>
</feature>
<dbReference type="SUPFAM" id="SSF52540">
    <property type="entry name" value="P-loop containing nucleoside triphosphate hydrolases"/>
    <property type="match status" value="1"/>
</dbReference>
<dbReference type="SMART" id="SM00382">
    <property type="entry name" value="AAA"/>
    <property type="match status" value="1"/>
</dbReference>
<keyword evidence="5 6" id="KW-0539">Nucleus</keyword>
<dbReference type="GO" id="GO:0016887">
    <property type="term" value="F:ATP hydrolysis activity"/>
    <property type="evidence" value="ECO:0007669"/>
    <property type="project" value="InterPro"/>
</dbReference>
<dbReference type="InterPro" id="IPR043151">
    <property type="entry name" value="BAH_sf"/>
</dbReference>
<accession>A0AAV8UMT0</accession>
<feature type="region of interest" description="Disordered" evidence="7">
    <location>
        <begin position="171"/>
        <end position="212"/>
    </location>
</feature>
<dbReference type="InterPro" id="IPR050311">
    <property type="entry name" value="ORC1/CDC6"/>
</dbReference>
<dbReference type="GO" id="GO:0006270">
    <property type="term" value="P:DNA replication initiation"/>
    <property type="evidence" value="ECO:0007669"/>
    <property type="project" value="TreeGrafter"/>
</dbReference>
<dbReference type="SMART" id="SM00439">
    <property type="entry name" value="BAH"/>
    <property type="match status" value="1"/>
</dbReference>
<dbReference type="GO" id="GO:0003682">
    <property type="term" value="F:chromatin binding"/>
    <property type="evidence" value="ECO:0007669"/>
    <property type="project" value="InterPro"/>
</dbReference>
<dbReference type="InterPro" id="IPR003959">
    <property type="entry name" value="ATPase_AAA_core"/>
</dbReference>
<dbReference type="Pfam" id="PF00004">
    <property type="entry name" value="AAA"/>
    <property type="match status" value="1"/>
</dbReference>
<keyword evidence="6" id="KW-0547">Nucleotide-binding</keyword>
<evidence type="ECO:0000256" key="1">
    <source>
        <dbReference type="ARBA" id="ARBA00004123"/>
    </source>
</evidence>
<keyword evidence="10" id="KW-1185">Reference proteome</keyword>
<dbReference type="Gene3D" id="1.10.8.60">
    <property type="match status" value="1"/>
</dbReference>
<dbReference type="Gene3D" id="3.40.50.300">
    <property type="entry name" value="P-loop containing nucleotide triphosphate hydrolases"/>
    <property type="match status" value="1"/>
</dbReference>
<dbReference type="Proteomes" id="UP001157974">
    <property type="component" value="Unassembled WGS sequence"/>
</dbReference>
<comment type="subunit">
    <text evidence="6">ORC is composed of six subunits.</text>
</comment>
<dbReference type="PROSITE" id="PS51038">
    <property type="entry name" value="BAH"/>
    <property type="match status" value="1"/>
</dbReference>
<dbReference type="EMBL" id="JAMWBK010000009">
    <property type="protein sequence ID" value="KAJ8902393.1"/>
    <property type="molecule type" value="Genomic_DNA"/>
</dbReference>
<evidence type="ECO:0000256" key="2">
    <source>
        <dbReference type="ARBA" id="ARBA00008398"/>
    </source>
</evidence>
<dbReference type="Pfam" id="PF01426">
    <property type="entry name" value="BAH"/>
    <property type="match status" value="1"/>
</dbReference>
<evidence type="ECO:0000256" key="4">
    <source>
        <dbReference type="ARBA" id="ARBA00023125"/>
    </source>
</evidence>
<evidence type="ECO:0000256" key="7">
    <source>
        <dbReference type="SAM" id="MobiDB-lite"/>
    </source>
</evidence>
<dbReference type="InterPro" id="IPR001025">
    <property type="entry name" value="BAH_dom"/>
</dbReference>
<dbReference type="CDD" id="cd00009">
    <property type="entry name" value="AAA"/>
    <property type="match status" value="1"/>
</dbReference>
<evidence type="ECO:0000313" key="10">
    <source>
        <dbReference type="Proteomes" id="UP001157974"/>
    </source>
</evidence>
<dbReference type="Gene3D" id="2.30.30.490">
    <property type="match status" value="1"/>
</dbReference>
<keyword evidence="6" id="KW-0067">ATP-binding</keyword>
<evidence type="ECO:0000313" key="9">
    <source>
        <dbReference type="EMBL" id="KAJ8902393.1"/>
    </source>
</evidence>
<evidence type="ECO:0000256" key="5">
    <source>
        <dbReference type="ARBA" id="ARBA00023242"/>
    </source>
</evidence>
<evidence type="ECO:0000256" key="3">
    <source>
        <dbReference type="ARBA" id="ARBA00022705"/>
    </source>
</evidence>
<comment type="subcellular location">
    <subcellularLocation>
        <location evidence="1 6">Nucleus</location>
    </subcellularLocation>
</comment>